<dbReference type="EMBL" id="AHGT01000021">
    <property type="protein sequence ID" value="ESU37816.1"/>
    <property type="molecule type" value="Genomic_DNA"/>
</dbReference>
<dbReference type="VEuPathDB" id="GiardiaDB:GL50581_1563"/>
<comment type="caution">
    <text evidence="2">The sequence shown here is derived from an EMBL/GenBank/DDBJ whole genome shotgun (WGS) entry which is preliminary data.</text>
</comment>
<organism evidence="2 3">
    <name type="scientific">Giardia intestinalis</name>
    <name type="common">Giardia lamblia</name>
    <dbReference type="NCBI Taxonomy" id="5741"/>
    <lineage>
        <taxon>Eukaryota</taxon>
        <taxon>Metamonada</taxon>
        <taxon>Diplomonadida</taxon>
        <taxon>Hexamitidae</taxon>
        <taxon>Giardiinae</taxon>
        <taxon>Giardia</taxon>
    </lineage>
</organism>
<dbReference type="Proteomes" id="UP000018320">
    <property type="component" value="Unassembled WGS sequence"/>
</dbReference>
<reference evidence="3" key="1">
    <citation type="submission" date="2012-02" db="EMBL/GenBank/DDBJ databases">
        <title>Genome sequencing of Giardia lamblia Genotypes A2 and B isolates (DH and GS) and comparative analysis with the genomes of Genotypes A1 and E (WB and Pig).</title>
        <authorList>
            <person name="Adam R."/>
            <person name="Dahlstrom E."/>
            <person name="Martens C."/>
            <person name="Bruno D."/>
            <person name="Barbian K."/>
            <person name="Porcella S.F."/>
            <person name="Nash T."/>
        </authorList>
    </citation>
    <scope>NUCLEOTIDE SEQUENCE</scope>
    <source>
        <strain evidence="3">DH</strain>
    </source>
</reference>
<gene>
    <name evidence="2" type="ORF">DHA2_151480</name>
</gene>
<proteinExistence type="predicted"/>
<evidence type="ECO:0000313" key="3">
    <source>
        <dbReference type="Proteomes" id="UP000018320"/>
    </source>
</evidence>
<evidence type="ECO:0000256" key="1">
    <source>
        <dbReference type="SAM" id="Phobius"/>
    </source>
</evidence>
<feature type="transmembrane region" description="Helical" evidence="1">
    <location>
        <begin position="535"/>
        <end position="559"/>
    </location>
</feature>
<dbReference type="VEuPathDB" id="GiardiaDB:DHA2_151480"/>
<accession>V6TGD4</accession>
<dbReference type="VEuPathDB" id="GiardiaDB:GL50803_0012989"/>
<keyword evidence="1" id="KW-1133">Transmembrane helix</keyword>
<keyword evidence="1" id="KW-0472">Membrane</keyword>
<reference evidence="2 3" key="2">
    <citation type="journal article" date="2013" name="Genome Biol. Evol.">
        <title>Genome sequencing of Giardia lamblia genotypes A2 and B isolates (DH and GS) and comparative analysis with the genomes of genotypes A1 and E (WB and Pig).</title>
        <authorList>
            <person name="Adam R.D."/>
            <person name="Dahlstrom E.W."/>
            <person name="Martens C.A."/>
            <person name="Bruno D.P."/>
            <person name="Barbian K.D."/>
            <person name="Ricklefs S.M."/>
            <person name="Hernandez M.M."/>
            <person name="Narla N.P."/>
            <person name="Patel R.B."/>
            <person name="Porcella S.F."/>
            <person name="Nash T.E."/>
        </authorList>
    </citation>
    <scope>NUCLEOTIDE SEQUENCE [LARGE SCALE GENOMIC DNA]</scope>
    <source>
        <strain evidence="2 3">DH</strain>
    </source>
</reference>
<name>V6TGD4_GIAIN</name>
<protein>
    <submittedName>
        <fullName evidence="2">Uncharacterized protein</fullName>
    </submittedName>
</protein>
<sequence>MLGLEAFGLDQVIFDMSGVVFSVPSYVECWYPARVVNVNPLRGTICILAQATGEQECNILNIGCFAELNISSNFNSFFRVFPAFNYNGYEDPAEICFSCFTNMPNNKFNAIDQCVHSLSSLEVLSVAIYNLNIYTLIPIGPVIINTLDFSNCYENNVVTVTYDYLTSALTIHGKPTYMCSTLTRAQLLKIALYMEVNSTAQFLFTNFDLAQFSFNIPEIQSICIFPCREAIFAVTRRAGIDGVFTLDFKNSIYGGAMIFPVEKVFSDRGHACFINFLTTIAPYYIGTSIELLQTEDCSNIRVPDDQLVEIQVVIFNKNYSSTVPIFQWTSYQEFKLLTQLSFVYTICHDAPRFTLICNTLTQLISSNNIITSEVILTFPNYTTGSTREDLVLRYPVPNTKLGAWGFINAYVASDHISFVSRKLLQLPADSDAEDTSMNEAIFLVNVYLQSKSLNNLTRIISLKVPVTDLSPSNFKFYCSDPTNFLASACIEWLARLRKDEASYIMLLTFTPDYDNNIDSIYLVTLISVSPILNDLLWQLLLLGLAVCVCITVELVLLLCCEKDKEKTDPNGIRNR</sequence>
<evidence type="ECO:0000313" key="2">
    <source>
        <dbReference type="EMBL" id="ESU37816.1"/>
    </source>
</evidence>
<keyword evidence="1" id="KW-0812">Transmembrane</keyword>
<dbReference type="AlphaFoldDB" id="V6TGD4"/>
<dbReference type="VEuPathDB" id="GiardiaDB:QR46_0159"/>